<dbReference type="InterPro" id="IPR001845">
    <property type="entry name" value="HTH_ArsR_DNA-bd_dom"/>
</dbReference>
<evidence type="ECO:0000313" key="4">
    <source>
        <dbReference type="Proteomes" id="UP000187172"/>
    </source>
</evidence>
<dbReference type="InterPro" id="IPR036390">
    <property type="entry name" value="WH_DNA-bd_sf"/>
</dbReference>
<accession>A0A1R1EPE3</accession>
<dbReference type="GO" id="GO:0003677">
    <property type="term" value="F:DNA binding"/>
    <property type="evidence" value="ECO:0007669"/>
    <property type="project" value="UniProtKB-KW"/>
</dbReference>
<dbReference type="Gene3D" id="1.10.10.10">
    <property type="entry name" value="Winged helix-like DNA-binding domain superfamily/Winged helix DNA-binding domain"/>
    <property type="match status" value="1"/>
</dbReference>
<feature type="domain" description="HTH arsR-type" evidence="2">
    <location>
        <begin position="222"/>
        <end position="300"/>
    </location>
</feature>
<dbReference type="SUPFAM" id="SSF46785">
    <property type="entry name" value="Winged helix' DNA-binding domain"/>
    <property type="match status" value="1"/>
</dbReference>
<keyword evidence="4" id="KW-1185">Reference proteome</keyword>
<dbReference type="AlphaFoldDB" id="A0A1R1EPE3"/>
<evidence type="ECO:0000313" key="3">
    <source>
        <dbReference type="EMBL" id="OMF53703.1"/>
    </source>
</evidence>
<dbReference type="CDD" id="cd00090">
    <property type="entry name" value="HTH_ARSR"/>
    <property type="match status" value="1"/>
</dbReference>
<dbReference type="EMBL" id="MRTP01000004">
    <property type="protein sequence ID" value="OMF53703.1"/>
    <property type="molecule type" value="Genomic_DNA"/>
</dbReference>
<dbReference type="RefSeq" id="WP_076171367.1">
    <property type="nucleotide sequence ID" value="NZ_MRTP01000004.1"/>
</dbReference>
<evidence type="ECO:0000259" key="2">
    <source>
        <dbReference type="SMART" id="SM00418"/>
    </source>
</evidence>
<protein>
    <submittedName>
        <fullName evidence="3">ArsR family transcriptional regulator</fullName>
    </submittedName>
</protein>
<sequence>MNYEVKVDVSPIYELLSSFMVYISKKWIRNLDIGPEWIGEVSGKLPPEVTSALGPAAAWPFDDYDVLYAWAIHRANGDTVRAFLDCLHETPAEVLYQAASPYLPSLTVKEAERIRDSYTPLLELWYEHYFKHEEPAIIPLIEEDAEEKRMLLTKMEPQSLVEYASGGLVVEDVPGLETIVLFPTVHNRPINAYCFYRKMMLIQYPVDVPEEQEDEPPTCLLRMTHALADPKRLRLLRYAAEKPRSLDDMMRDLNQTQELLKHHLMILRVAGLLRIHLGSFNTEKFSIRPDGAAELQMFLESYIRL</sequence>
<comment type="caution">
    <text evidence="3">The sequence shown here is derived from an EMBL/GenBank/DDBJ whole genome shotgun (WGS) entry which is preliminary data.</text>
</comment>
<dbReference type="STRING" id="297318.BK138_17915"/>
<reference evidence="3 4" key="1">
    <citation type="submission" date="2016-11" db="EMBL/GenBank/DDBJ databases">
        <title>Paenibacillus species isolates.</title>
        <authorList>
            <person name="Beno S.M."/>
        </authorList>
    </citation>
    <scope>NUCLEOTIDE SEQUENCE [LARGE SCALE GENOMIC DNA]</scope>
    <source>
        <strain evidence="3 4">FSL R5-0378</strain>
    </source>
</reference>
<dbReference type="Proteomes" id="UP000187172">
    <property type="component" value="Unassembled WGS sequence"/>
</dbReference>
<dbReference type="InterPro" id="IPR036388">
    <property type="entry name" value="WH-like_DNA-bd_sf"/>
</dbReference>
<dbReference type="SMART" id="SM00418">
    <property type="entry name" value="HTH_ARSR"/>
    <property type="match status" value="1"/>
</dbReference>
<dbReference type="Pfam" id="PF01022">
    <property type="entry name" value="HTH_5"/>
    <property type="match status" value="1"/>
</dbReference>
<keyword evidence="1" id="KW-0238">DNA-binding</keyword>
<name>A0A1R1EPE3_9BACL</name>
<dbReference type="InterPro" id="IPR011991">
    <property type="entry name" value="ArsR-like_HTH"/>
</dbReference>
<proteinExistence type="predicted"/>
<dbReference type="GO" id="GO:0003700">
    <property type="term" value="F:DNA-binding transcription factor activity"/>
    <property type="evidence" value="ECO:0007669"/>
    <property type="project" value="InterPro"/>
</dbReference>
<gene>
    <name evidence="3" type="ORF">BK138_17915</name>
</gene>
<evidence type="ECO:0000256" key="1">
    <source>
        <dbReference type="ARBA" id="ARBA00023125"/>
    </source>
</evidence>
<organism evidence="3 4">
    <name type="scientific">Paenibacillus rhizosphaerae</name>
    <dbReference type="NCBI Taxonomy" id="297318"/>
    <lineage>
        <taxon>Bacteria</taxon>
        <taxon>Bacillati</taxon>
        <taxon>Bacillota</taxon>
        <taxon>Bacilli</taxon>
        <taxon>Bacillales</taxon>
        <taxon>Paenibacillaceae</taxon>
        <taxon>Paenibacillus</taxon>
    </lineage>
</organism>